<keyword evidence="4" id="KW-0158">Chromosome</keyword>
<evidence type="ECO:0000256" key="19">
    <source>
        <dbReference type="ARBA" id="ARBA00023242"/>
    </source>
</evidence>
<feature type="compositionally biased region" description="Basic residues" evidence="23">
    <location>
        <begin position="249"/>
        <end position="266"/>
    </location>
</feature>
<dbReference type="GO" id="GO:0006281">
    <property type="term" value="P:DNA repair"/>
    <property type="evidence" value="ECO:0007669"/>
    <property type="project" value="UniProtKB-KW"/>
</dbReference>
<keyword evidence="10" id="KW-0227">DNA damage</keyword>
<evidence type="ECO:0000256" key="13">
    <source>
        <dbReference type="ARBA" id="ARBA00022990"/>
    </source>
</evidence>
<dbReference type="PROSITE" id="PS50102">
    <property type="entry name" value="RRM"/>
    <property type="match status" value="2"/>
</dbReference>
<dbReference type="AlphaFoldDB" id="A0A9D4NXT0"/>
<comment type="similarity">
    <text evidence="3">Belongs to the HTATSF1 family.</text>
</comment>
<keyword evidence="15" id="KW-0010">Activator</keyword>
<feature type="domain" description="RRM" evidence="24">
    <location>
        <begin position="287"/>
        <end position="373"/>
    </location>
</feature>
<evidence type="ECO:0000313" key="25">
    <source>
        <dbReference type="EMBL" id="KAH7640069.1"/>
    </source>
</evidence>
<dbReference type="FunFam" id="3.30.70.330:FF:000105">
    <property type="entry name" value="HIV Tat-specific factor 1 homolog"/>
    <property type="match status" value="1"/>
</dbReference>
<keyword evidence="17" id="KW-0508">mRNA splicing</keyword>
<feature type="compositionally biased region" description="Low complexity" evidence="23">
    <location>
        <begin position="116"/>
        <end position="127"/>
    </location>
</feature>
<keyword evidence="7" id="KW-0507">mRNA processing</keyword>
<dbReference type="InterPro" id="IPR034392">
    <property type="entry name" value="TatSF1-like_RRM1"/>
</dbReference>
<reference evidence="25" key="1">
    <citation type="submission" date="2020-06" db="EMBL/GenBank/DDBJ databases">
        <authorList>
            <person name="Ji K."/>
            <person name="Li J."/>
        </authorList>
    </citation>
    <scope>NUCLEOTIDE SEQUENCE</scope>
    <source>
        <strain evidence="25">JKM2019</strain>
        <tissue evidence="25">Whole body</tissue>
    </source>
</reference>
<evidence type="ECO:0000256" key="3">
    <source>
        <dbReference type="ARBA" id="ARBA00007747"/>
    </source>
</evidence>
<name>A0A9D4NXT0_DERFA</name>
<reference evidence="25" key="2">
    <citation type="journal article" date="2021" name="World Allergy Organ. J.">
        <title>Chromosome-level assembly of Dermatophagoides farinae genome and transcriptome reveals two novel allergens Der f 37 and Der f 39.</title>
        <authorList>
            <person name="Chen J."/>
            <person name="Cai Z."/>
            <person name="Fan D."/>
            <person name="Hu J."/>
            <person name="Hou Y."/>
            <person name="He Y."/>
            <person name="Zhang Z."/>
            <person name="Zhao Z."/>
            <person name="Gao P."/>
            <person name="Hu W."/>
            <person name="Sun J."/>
            <person name="Li J."/>
            <person name="Ji K."/>
        </authorList>
    </citation>
    <scope>NUCLEOTIDE SEQUENCE</scope>
    <source>
        <strain evidence="25">JKM2019</strain>
    </source>
</reference>
<sequence length="409" mass="48111">MATINNDDVDDNDNDFAYQLEQEEFERQQKRQQQSCGENSNVYRDPTDGTEYEWDPIKKAWFPKINDDFIAKYQASYGQFDNDESDANITESKSVNEEKKTTSIINTPTKPESIDSEQTTSSSSSSSSKKRQRDEQQQQQTPQWFEVDDQHNTNVYVSNLPLDITLDEFITLMKKCGLIMKDDRGQLKIKLYTDEQGKPKGDGRCCYIKLESVELALNILDGYQLRENHSIKVERAKFSLKGEYNPSLKPKKKKMNKQQKEKQRKKMEKLFDWRPNKLPGERQKCEKTVVIKNMFDVKTFENDPRLILEYKTDIREECEEKCGPVRKVEIYDHNPDGIATVTFQEFDSADKCVELMNGRFFAGRKLDAQFWDGKTRYKIEETDEEIQKRIKQWDEFLEQDNDDKQPKSQ</sequence>
<protein>
    <recommendedName>
        <fullName evidence="21">17S U2 SnRNP complex component HTATSF1</fullName>
    </recommendedName>
</protein>
<comment type="subunit">
    <text evidence="20">Component of the 17S U2 SnRNP complex, a ribonucleoprotein complex that contains small nuclear RNA (snRNA) U2 and a number of specific proteins. Within the 17S U2 SnRNP complex, interacts (via UHM region) directly with SF3B1. Component of a complex which is at least composed of HTATSF1/Tat-SF1, the P-TEFb complex components CDK9 and CCNT1, RNA polymerase II, SUPT5H, and NCL/nucleolin. Interacts with GTF2F2/RAP30 and POLR2A. Interacts with TCERG1/CA150. Interacts with (poly-ADP-ribosylated) RPA1; promoting HTATSF1 recruitment to DNA damage sites. Interacts (when phosphorylated) with TOPBP1; promoting recruitment of TOPBP1 to DNA damage sites during S-phase.</text>
</comment>
<evidence type="ECO:0000256" key="12">
    <source>
        <dbReference type="ARBA" id="ARBA00022884"/>
    </source>
</evidence>
<keyword evidence="6" id="KW-0597">Phosphoprotein</keyword>
<evidence type="ECO:0000256" key="1">
    <source>
        <dbReference type="ARBA" id="ARBA00004123"/>
    </source>
</evidence>
<evidence type="ECO:0000256" key="20">
    <source>
        <dbReference type="ARBA" id="ARBA00062124"/>
    </source>
</evidence>
<dbReference type="Proteomes" id="UP000828236">
    <property type="component" value="Unassembled WGS sequence"/>
</dbReference>
<dbReference type="Gene3D" id="3.30.70.330">
    <property type="match status" value="2"/>
</dbReference>
<evidence type="ECO:0000256" key="22">
    <source>
        <dbReference type="PROSITE-ProRule" id="PRU00176"/>
    </source>
</evidence>
<keyword evidence="5" id="KW-1017">Isopeptide bond</keyword>
<keyword evidence="12 22" id="KW-0694">RNA-binding</keyword>
<keyword evidence="9" id="KW-0677">Repeat</keyword>
<dbReference type="GO" id="GO:0000398">
    <property type="term" value="P:mRNA splicing, via spliceosome"/>
    <property type="evidence" value="ECO:0007669"/>
    <property type="project" value="InterPro"/>
</dbReference>
<dbReference type="SUPFAM" id="SSF54928">
    <property type="entry name" value="RNA-binding domain, RBD"/>
    <property type="match status" value="2"/>
</dbReference>
<evidence type="ECO:0000256" key="17">
    <source>
        <dbReference type="ARBA" id="ARBA00023187"/>
    </source>
</evidence>
<evidence type="ECO:0000256" key="23">
    <source>
        <dbReference type="SAM" id="MobiDB-lite"/>
    </source>
</evidence>
<proteinExistence type="inferred from homology"/>
<accession>A0A9D4NXT0</accession>
<dbReference type="OrthoDB" id="10258585at2759"/>
<evidence type="ECO:0000256" key="16">
    <source>
        <dbReference type="ARBA" id="ARBA00023163"/>
    </source>
</evidence>
<keyword evidence="19" id="KW-0539">Nucleus</keyword>
<dbReference type="Pfam" id="PF00076">
    <property type="entry name" value="RRM_1"/>
    <property type="match status" value="2"/>
</dbReference>
<organism evidence="25">
    <name type="scientific">Dermatophagoides farinae</name>
    <name type="common">American house dust mite</name>
    <dbReference type="NCBI Taxonomy" id="6954"/>
    <lineage>
        <taxon>Eukaryota</taxon>
        <taxon>Metazoa</taxon>
        <taxon>Ecdysozoa</taxon>
        <taxon>Arthropoda</taxon>
        <taxon>Chelicerata</taxon>
        <taxon>Arachnida</taxon>
        <taxon>Acari</taxon>
        <taxon>Acariformes</taxon>
        <taxon>Sarcoptiformes</taxon>
        <taxon>Astigmata</taxon>
        <taxon>Psoroptidia</taxon>
        <taxon>Analgoidea</taxon>
        <taxon>Pyroglyphidae</taxon>
        <taxon>Dermatophagoidinae</taxon>
        <taxon>Dermatophagoides</taxon>
    </lineage>
</organism>
<feature type="region of interest" description="Disordered" evidence="23">
    <location>
        <begin position="244"/>
        <end position="266"/>
    </location>
</feature>
<dbReference type="InterPro" id="IPR035979">
    <property type="entry name" value="RBD_domain_sf"/>
</dbReference>
<feature type="domain" description="RRM" evidence="24">
    <location>
        <begin position="153"/>
        <end position="238"/>
    </location>
</feature>
<comment type="caution">
    <text evidence="25">The sequence shown here is derived from an EMBL/GenBank/DDBJ whole genome shotgun (WGS) entry which is preliminary data.</text>
</comment>
<evidence type="ECO:0000256" key="21">
    <source>
        <dbReference type="ARBA" id="ARBA00073773"/>
    </source>
</evidence>
<gene>
    <name evidence="25" type="ORF">HUG17_4102</name>
</gene>
<evidence type="ECO:0000256" key="10">
    <source>
        <dbReference type="ARBA" id="ARBA00022763"/>
    </source>
</evidence>
<evidence type="ECO:0000256" key="5">
    <source>
        <dbReference type="ARBA" id="ARBA00022499"/>
    </source>
</evidence>
<keyword evidence="16" id="KW-0804">Transcription</keyword>
<dbReference type="GO" id="GO:0003723">
    <property type="term" value="F:RNA binding"/>
    <property type="evidence" value="ECO:0007669"/>
    <property type="project" value="UniProtKB-UniRule"/>
</dbReference>
<keyword evidence="14" id="KW-0805">Transcription regulation</keyword>
<dbReference type="InterPro" id="IPR034393">
    <property type="entry name" value="TatSF1-like"/>
</dbReference>
<evidence type="ECO:0000256" key="8">
    <source>
        <dbReference type="ARBA" id="ARBA00022728"/>
    </source>
</evidence>
<evidence type="ECO:0000256" key="18">
    <source>
        <dbReference type="ARBA" id="ARBA00023204"/>
    </source>
</evidence>
<evidence type="ECO:0000256" key="9">
    <source>
        <dbReference type="ARBA" id="ARBA00022737"/>
    </source>
</evidence>
<feature type="region of interest" description="Disordered" evidence="23">
    <location>
        <begin position="80"/>
        <end position="147"/>
    </location>
</feature>
<dbReference type="PANTHER" id="PTHR15608">
    <property type="entry name" value="SPLICING FACTOR U2AF-ASSOCIATED PROTEIN 2"/>
    <property type="match status" value="1"/>
</dbReference>
<keyword evidence="8" id="KW-0747">Spliceosome</keyword>
<dbReference type="FunFam" id="3.30.70.330:FF:000202">
    <property type="entry name" value="HIV Tat-specific factor 1"/>
    <property type="match status" value="1"/>
</dbReference>
<dbReference type="InterPro" id="IPR012677">
    <property type="entry name" value="Nucleotide-bd_a/b_plait_sf"/>
</dbReference>
<keyword evidence="13" id="KW-0007">Acetylation</keyword>
<evidence type="ECO:0000256" key="14">
    <source>
        <dbReference type="ARBA" id="ARBA00023015"/>
    </source>
</evidence>
<evidence type="ECO:0000259" key="24">
    <source>
        <dbReference type="PROSITE" id="PS50102"/>
    </source>
</evidence>
<evidence type="ECO:0000256" key="15">
    <source>
        <dbReference type="ARBA" id="ARBA00023159"/>
    </source>
</evidence>
<dbReference type="EMBL" id="SDOV01000007">
    <property type="protein sequence ID" value="KAH7640069.1"/>
    <property type="molecule type" value="Genomic_DNA"/>
</dbReference>
<dbReference type="GO" id="GO:0005686">
    <property type="term" value="C:U2 snRNP"/>
    <property type="evidence" value="ECO:0007669"/>
    <property type="project" value="TreeGrafter"/>
</dbReference>
<evidence type="ECO:0000256" key="4">
    <source>
        <dbReference type="ARBA" id="ARBA00022454"/>
    </source>
</evidence>
<dbReference type="GO" id="GO:0005694">
    <property type="term" value="C:chromosome"/>
    <property type="evidence" value="ECO:0007669"/>
    <property type="project" value="UniProtKB-SubCell"/>
</dbReference>
<keyword evidence="11" id="KW-0832">Ubl conjugation</keyword>
<evidence type="ECO:0000256" key="11">
    <source>
        <dbReference type="ARBA" id="ARBA00022843"/>
    </source>
</evidence>
<keyword evidence="18" id="KW-0234">DNA repair</keyword>
<dbReference type="InterPro" id="IPR000504">
    <property type="entry name" value="RRM_dom"/>
</dbReference>
<dbReference type="SMART" id="SM00360">
    <property type="entry name" value="RRM"/>
    <property type="match status" value="2"/>
</dbReference>
<dbReference type="PANTHER" id="PTHR15608:SF0">
    <property type="entry name" value="HIV TAT-SPECIFIC FACTOR 1"/>
    <property type="match status" value="1"/>
</dbReference>
<evidence type="ECO:0000256" key="2">
    <source>
        <dbReference type="ARBA" id="ARBA00004286"/>
    </source>
</evidence>
<dbReference type="CDD" id="cd12282">
    <property type="entry name" value="RRM2_TatSF1_like"/>
    <property type="match status" value="1"/>
</dbReference>
<evidence type="ECO:0000256" key="7">
    <source>
        <dbReference type="ARBA" id="ARBA00022664"/>
    </source>
</evidence>
<dbReference type="CDD" id="cd12281">
    <property type="entry name" value="RRM1_TatSF1_like"/>
    <property type="match status" value="1"/>
</dbReference>
<comment type="subcellular location">
    <subcellularLocation>
        <location evidence="2">Chromosome</location>
    </subcellularLocation>
    <subcellularLocation>
        <location evidence="1">Nucleus</location>
    </subcellularLocation>
</comment>
<evidence type="ECO:0000256" key="6">
    <source>
        <dbReference type="ARBA" id="ARBA00022553"/>
    </source>
</evidence>
<dbReference type="GO" id="GO:0005684">
    <property type="term" value="C:U2-type spliceosomal complex"/>
    <property type="evidence" value="ECO:0007669"/>
    <property type="project" value="TreeGrafter"/>
</dbReference>
<feature type="region of interest" description="Disordered" evidence="23">
    <location>
        <begin position="24"/>
        <end position="54"/>
    </location>
</feature>